<evidence type="ECO:0000259" key="14">
    <source>
        <dbReference type="SMART" id="SM00298"/>
    </source>
</evidence>
<reference evidence="15 16" key="3">
    <citation type="journal article" date="2015" name="Genome Announc.">
        <title>Draft Genome Sequence of the Archiascomycetous Yeast Saitoella complicata.</title>
        <authorList>
            <person name="Yamauchi K."/>
            <person name="Kondo S."/>
            <person name="Hamamoto M."/>
            <person name="Takahashi Y."/>
            <person name="Ogura Y."/>
            <person name="Hayashi T."/>
            <person name="Nishida H."/>
        </authorList>
    </citation>
    <scope>NUCLEOTIDE SEQUENCE [LARGE SCALE GENOMIC DNA]</scope>
    <source>
        <strain evidence="15 16">NRRL Y-17804</strain>
    </source>
</reference>
<dbReference type="OrthoDB" id="124855at2759"/>
<evidence type="ECO:0000256" key="11">
    <source>
        <dbReference type="ARBA" id="ARBA00057322"/>
    </source>
</evidence>
<dbReference type="RefSeq" id="XP_019027471.1">
    <property type="nucleotide sequence ID" value="XM_019168806.1"/>
</dbReference>
<keyword evidence="7" id="KW-0805">Transcription regulation</keyword>
<dbReference type="AlphaFoldDB" id="A0A0E9NMB1"/>
<feature type="domain" description="Chromo" evidence="14">
    <location>
        <begin position="17"/>
        <end position="83"/>
    </location>
</feature>
<accession>A0A0E9NMB1</accession>
<evidence type="ECO:0000313" key="15">
    <source>
        <dbReference type="EMBL" id="GAO50836.1"/>
    </source>
</evidence>
<dbReference type="Pfam" id="PF05712">
    <property type="entry name" value="MRG"/>
    <property type="match status" value="1"/>
</dbReference>
<evidence type="ECO:0000256" key="7">
    <source>
        <dbReference type="ARBA" id="ARBA00023015"/>
    </source>
</evidence>
<evidence type="ECO:0000256" key="5">
    <source>
        <dbReference type="ARBA" id="ARBA00022763"/>
    </source>
</evidence>
<comment type="subunit">
    <text evidence="3">Component of the NuA4 histone acetyltransferase complex.</text>
</comment>
<evidence type="ECO:0000256" key="6">
    <source>
        <dbReference type="ARBA" id="ARBA00022853"/>
    </source>
</evidence>
<evidence type="ECO:0000313" key="16">
    <source>
        <dbReference type="Proteomes" id="UP000033140"/>
    </source>
</evidence>
<dbReference type="GO" id="GO:0006338">
    <property type="term" value="P:chromatin remodeling"/>
    <property type="evidence" value="ECO:0007669"/>
    <property type="project" value="UniProtKB-ARBA"/>
</dbReference>
<gene>
    <name evidence="15" type="ORF">G7K_4956-t1</name>
</gene>
<dbReference type="OMA" id="GLQTYFD"/>
<feature type="region of interest" description="Disordered" evidence="13">
    <location>
        <begin position="81"/>
        <end position="130"/>
    </location>
</feature>
<dbReference type="PANTHER" id="PTHR10880">
    <property type="entry name" value="MORTALITY FACTOR 4-LIKE PROTEIN"/>
    <property type="match status" value="1"/>
</dbReference>
<dbReference type="PROSITE" id="PS51640">
    <property type="entry name" value="MRG"/>
    <property type="match status" value="1"/>
</dbReference>
<dbReference type="STRING" id="698492.A0A0E9NMB1"/>
<sequence length="309" mass="35663">MKFAADERVLCHTMNLLYEAKITKVETRGPKTEDGNDRPEEEQGPYYYVHYKGWKSSWDEWQPEHNVLKFTDENVKTAQDLKKAQAALKKKPEKKDKGTPAPGEKRAGDDATPATASRSQKRSRVDVELEKEEDYMKKPEVRIHVPDTLKALLVDDWENITKNQQLVTLPRSPTVTEIINQYREQATKKRAGSAEADIFEEVLGGIKLYFDRCLGSILLYRFERQQYVDIKKNSGDQEMSDVYGAEHLLRLFVSLPELMAHTNMDAQSVQVLKDYIEDFLKFLAKDQSNFFLQTYENATPNYQSLAKVV</sequence>
<evidence type="ECO:0000256" key="13">
    <source>
        <dbReference type="SAM" id="MobiDB-lite"/>
    </source>
</evidence>
<keyword evidence="9" id="KW-0234">DNA repair</keyword>
<evidence type="ECO:0000256" key="8">
    <source>
        <dbReference type="ARBA" id="ARBA00023163"/>
    </source>
</evidence>
<evidence type="ECO:0000256" key="12">
    <source>
        <dbReference type="ARBA" id="ARBA00072864"/>
    </source>
</evidence>
<name>A0A0E9NMB1_SAICN</name>
<keyword evidence="8" id="KW-0804">Transcription</keyword>
<dbReference type="InterPro" id="IPR038217">
    <property type="entry name" value="MRG_C_sf"/>
</dbReference>
<dbReference type="InterPro" id="IPR026541">
    <property type="entry name" value="MRG_dom"/>
</dbReference>
<evidence type="ECO:0000256" key="1">
    <source>
        <dbReference type="ARBA" id="ARBA00004123"/>
    </source>
</evidence>
<dbReference type="SUPFAM" id="SSF54160">
    <property type="entry name" value="Chromo domain-like"/>
    <property type="match status" value="1"/>
</dbReference>
<keyword evidence="5" id="KW-0227">DNA damage</keyword>
<dbReference type="GO" id="GO:0035267">
    <property type="term" value="C:NuA4 histone acetyltransferase complex"/>
    <property type="evidence" value="ECO:0007669"/>
    <property type="project" value="TreeGrafter"/>
</dbReference>
<organism evidence="15 16">
    <name type="scientific">Saitoella complicata (strain BCRC 22490 / CBS 7301 / JCM 7358 / NBRC 10748 / NRRL Y-17804)</name>
    <dbReference type="NCBI Taxonomy" id="698492"/>
    <lineage>
        <taxon>Eukaryota</taxon>
        <taxon>Fungi</taxon>
        <taxon>Dikarya</taxon>
        <taxon>Ascomycota</taxon>
        <taxon>Taphrinomycotina</taxon>
        <taxon>Taphrinomycotina incertae sedis</taxon>
        <taxon>Saitoella</taxon>
    </lineage>
</organism>
<dbReference type="InterPro" id="IPR016197">
    <property type="entry name" value="Chromo-like_dom_sf"/>
</dbReference>
<dbReference type="Gene3D" id="2.30.30.140">
    <property type="match status" value="1"/>
</dbReference>
<dbReference type="InterPro" id="IPR053820">
    <property type="entry name" value="MSL3_chromo-like"/>
</dbReference>
<evidence type="ECO:0000256" key="10">
    <source>
        <dbReference type="ARBA" id="ARBA00023242"/>
    </source>
</evidence>
<evidence type="ECO:0000256" key="4">
    <source>
        <dbReference type="ARBA" id="ARBA00018505"/>
    </source>
</evidence>
<comment type="caution">
    <text evidence="15">The sequence shown here is derived from an EMBL/GenBank/DDBJ whole genome shotgun (WGS) entry which is preliminary data.</text>
</comment>
<dbReference type="PANTHER" id="PTHR10880:SF15">
    <property type="entry name" value="MSL COMPLEX SUBUNIT 3"/>
    <property type="match status" value="1"/>
</dbReference>
<protein>
    <recommendedName>
        <fullName evidence="4">Chromatin modification-related protein EAF3</fullName>
    </recommendedName>
    <alternativeName>
        <fullName evidence="12">Chromatin modification-related protein eaf3</fullName>
    </alternativeName>
</protein>
<evidence type="ECO:0000256" key="3">
    <source>
        <dbReference type="ARBA" id="ARBA00011353"/>
    </source>
</evidence>
<evidence type="ECO:0000256" key="9">
    <source>
        <dbReference type="ARBA" id="ARBA00023204"/>
    </source>
</evidence>
<dbReference type="FunFam" id="1.10.274.30:FF:000004">
    <property type="entry name" value="Putative Chromatin modification-related protein eaf3"/>
    <property type="match status" value="1"/>
</dbReference>
<feature type="compositionally biased region" description="Basic and acidic residues" evidence="13">
    <location>
        <begin position="93"/>
        <end position="109"/>
    </location>
</feature>
<dbReference type="SMART" id="SM00298">
    <property type="entry name" value="CHROMO"/>
    <property type="match status" value="1"/>
</dbReference>
<dbReference type="GO" id="GO:0006281">
    <property type="term" value="P:DNA repair"/>
    <property type="evidence" value="ECO:0007669"/>
    <property type="project" value="UniProtKB-KW"/>
</dbReference>
<evidence type="ECO:0000256" key="2">
    <source>
        <dbReference type="ARBA" id="ARBA00009093"/>
    </source>
</evidence>
<comment type="similarity">
    <text evidence="2">Belongs to the MRG family.</text>
</comment>
<dbReference type="Pfam" id="PF22732">
    <property type="entry name" value="MSL3_chromo-like"/>
    <property type="match status" value="1"/>
</dbReference>
<reference evidence="15 16" key="2">
    <citation type="journal article" date="2014" name="J. Gen. Appl. Microbiol.">
        <title>The early diverging ascomycetous budding yeast Saitoella complicata has three histone deacetylases belonging to the Clr6, Hos2, and Rpd3 lineages.</title>
        <authorList>
            <person name="Nishida H."/>
            <person name="Matsumoto T."/>
            <person name="Kondo S."/>
            <person name="Hamamoto M."/>
            <person name="Yoshikawa H."/>
        </authorList>
    </citation>
    <scope>NUCLEOTIDE SEQUENCE [LARGE SCALE GENOMIC DNA]</scope>
    <source>
        <strain evidence="15 16">NRRL Y-17804</strain>
    </source>
</reference>
<comment type="subcellular location">
    <subcellularLocation>
        <location evidence="1">Nucleus</location>
    </subcellularLocation>
</comment>
<dbReference type="InterPro" id="IPR008676">
    <property type="entry name" value="MRG"/>
</dbReference>
<reference evidence="15 16" key="1">
    <citation type="journal article" date="2011" name="J. Gen. Appl. Microbiol.">
        <title>Draft genome sequencing of the enigmatic yeast Saitoella complicata.</title>
        <authorList>
            <person name="Nishida H."/>
            <person name="Hamamoto M."/>
            <person name="Sugiyama J."/>
        </authorList>
    </citation>
    <scope>NUCLEOTIDE SEQUENCE [LARGE SCALE GENOMIC DNA]</scope>
    <source>
        <strain evidence="15 16">NRRL Y-17804</strain>
    </source>
</reference>
<keyword evidence="6" id="KW-0156">Chromatin regulator</keyword>
<keyword evidence="10" id="KW-0539">Nucleus</keyword>
<dbReference type="GO" id="GO:0032221">
    <property type="term" value="C:Rpd3S complex"/>
    <property type="evidence" value="ECO:0007669"/>
    <property type="project" value="TreeGrafter"/>
</dbReference>
<keyword evidence="16" id="KW-1185">Reference proteome</keyword>
<dbReference type="Gene3D" id="1.10.274.30">
    <property type="entry name" value="MRG domain"/>
    <property type="match status" value="1"/>
</dbReference>
<dbReference type="PIRSF" id="PIRSF038133">
    <property type="entry name" value="HAT_Nua4_EAF3/MRG15"/>
    <property type="match status" value="1"/>
</dbReference>
<dbReference type="GO" id="GO:0006355">
    <property type="term" value="P:regulation of DNA-templated transcription"/>
    <property type="evidence" value="ECO:0007669"/>
    <property type="project" value="InterPro"/>
</dbReference>
<comment type="function">
    <text evidence="11">Involved in deacetylation of histones, chromatin assembly and chromosome segregation. May act as a transcriptional oscillator, directing histone deacetylases to specific chromosomal domains. Component of the NuA4 histone acetyltransferase complex which is involved in transcriptional activation of selected genes principally by acetylation of nucleosomal histone H4 and H2A. The NuA4 complex is also involved in DNA repair.</text>
</comment>
<dbReference type="InterPro" id="IPR000953">
    <property type="entry name" value="Chromo/chromo_shadow_dom"/>
</dbReference>
<dbReference type="EMBL" id="BACD03000037">
    <property type="protein sequence ID" value="GAO50836.1"/>
    <property type="molecule type" value="Genomic_DNA"/>
</dbReference>
<proteinExistence type="inferred from homology"/>
<dbReference type="Proteomes" id="UP000033140">
    <property type="component" value="Unassembled WGS sequence"/>
</dbReference>